<evidence type="ECO:0000259" key="1">
    <source>
        <dbReference type="Pfam" id="PF11195"/>
    </source>
</evidence>
<protein>
    <recommendedName>
        <fullName evidence="5">DUF2829 domain-containing protein</fullName>
    </recommendedName>
</protein>
<keyword evidence="4" id="KW-1185">Reference proteome</keyword>
<dbReference type="InterPro" id="IPR021361">
    <property type="entry name" value="Tad2-like_dom"/>
</dbReference>
<reference evidence="3 4" key="1">
    <citation type="journal article" date="2017" name="Nat. Microbiol.">
        <title>Natural product diversity associated with the nematode symbionts Photorhabdus and Xenorhabdus.</title>
        <authorList>
            <person name="Tobias N.J."/>
            <person name="Wolff H."/>
            <person name="Djahanschiri B."/>
            <person name="Grundmann F."/>
            <person name="Kronenwerth M."/>
            <person name="Shi Y.M."/>
            <person name="Simonyi S."/>
            <person name="Grun P."/>
            <person name="Shapiro-Ilan D."/>
            <person name="Pidot S.J."/>
            <person name="Stinear T.P."/>
            <person name="Ebersberger I."/>
            <person name="Bode H.B."/>
        </authorList>
    </citation>
    <scope>NUCLEOTIDE SEQUENCE [LARGE SCALE GENOMIC DNA]</scope>
    <source>
        <strain evidence="3 4">DSM 17904</strain>
    </source>
</reference>
<feature type="domain" description="Thoeris anti-defense 2-like" evidence="1">
    <location>
        <begin position="34"/>
        <end position="103"/>
    </location>
</feature>
<evidence type="ECO:0000259" key="2">
    <source>
        <dbReference type="Pfam" id="PF25136"/>
    </source>
</evidence>
<evidence type="ECO:0000313" key="4">
    <source>
        <dbReference type="Proteomes" id="UP000222366"/>
    </source>
</evidence>
<dbReference type="EMBL" id="NJAJ01000014">
    <property type="protein sequence ID" value="PHM65673.1"/>
    <property type="molecule type" value="Genomic_DNA"/>
</dbReference>
<comment type="caution">
    <text evidence="3">The sequence shown here is derived from an EMBL/GenBank/DDBJ whole genome shotgun (WGS) entry which is preliminary data.</text>
</comment>
<organism evidence="3 4">
    <name type="scientific">Xenorhabdus stockiae</name>
    <dbReference type="NCBI Taxonomy" id="351614"/>
    <lineage>
        <taxon>Bacteria</taxon>
        <taxon>Pseudomonadati</taxon>
        <taxon>Pseudomonadota</taxon>
        <taxon>Gammaproteobacteria</taxon>
        <taxon>Enterobacterales</taxon>
        <taxon>Morganellaceae</taxon>
        <taxon>Xenorhabdus</taxon>
    </lineage>
</organism>
<dbReference type="RefSeq" id="WP_099124824.1">
    <property type="nucleotide sequence ID" value="NZ_CAWNRH010000046.1"/>
</dbReference>
<dbReference type="InterPro" id="IPR056725">
    <property type="entry name" value="DUF7823"/>
</dbReference>
<feature type="domain" description="DUF7823" evidence="2">
    <location>
        <begin position="152"/>
        <end position="273"/>
    </location>
</feature>
<dbReference type="Pfam" id="PF25136">
    <property type="entry name" value="DUF7823"/>
    <property type="match status" value="1"/>
</dbReference>
<dbReference type="Pfam" id="PF11195">
    <property type="entry name" value="Tad2-like"/>
    <property type="match status" value="1"/>
</dbReference>
<proteinExistence type="predicted"/>
<evidence type="ECO:0008006" key="5">
    <source>
        <dbReference type="Google" id="ProtNLM"/>
    </source>
</evidence>
<name>A0A2D0KQG4_9GAMM</name>
<gene>
    <name evidence="3" type="ORF">Xsto_01825</name>
</gene>
<accession>A0A2D0KQG4</accession>
<sequence>MAEEMKTVNTNPEHECQMNPNDYQVEQIIAPVGSFWWALVQLKQGKNVRRRDWAEKEQLNFVPRKTDTDGQFDYLSHIDKRNQHGNWAPWQAVQEDLLACDWVQVESVPETGDNRLVFDLTSGTFTIASVPQYPHFYGYTDTMMGYPTIPVTLGSLSVAQNTTVIDKIMNIMWEEPKDNQSSLALYWYVKDAPSIVSDSDSADKVGELFKKALSITVEGVTYHLGVPEVSSIQDGYRFKYVYNVDAALRAEAQKFSALLKQVDQTKRYSCAWN</sequence>
<dbReference type="AlphaFoldDB" id="A0A2D0KQG4"/>
<evidence type="ECO:0000313" key="3">
    <source>
        <dbReference type="EMBL" id="PHM65673.1"/>
    </source>
</evidence>
<dbReference type="Proteomes" id="UP000222366">
    <property type="component" value="Unassembled WGS sequence"/>
</dbReference>